<protein>
    <recommendedName>
        <fullName evidence="3">AAA domain-containing protein</fullName>
    </recommendedName>
</protein>
<comment type="caution">
    <text evidence="1">The sequence shown here is derived from an EMBL/GenBank/DDBJ whole genome shotgun (WGS) entry which is preliminary data.</text>
</comment>
<evidence type="ECO:0008006" key="3">
    <source>
        <dbReference type="Google" id="ProtNLM"/>
    </source>
</evidence>
<sequence>MARGYALSLWQLEANPEEGLLIVPVQPGLHDYSSLMGYVNPLDTESYVRTRFLDFLLQASSAPGRPYTLVLDEMNLSHPAQYLAPLLSSMETGDAIELHG</sequence>
<evidence type="ECO:0000313" key="2">
    <source>
        <dbReference type="Proteomes" id="UP000297734"/>
    </source>
</evidence>
<keyword evidence="2" id="KW-1185">Reference proteome</keyword>
<organism evidence="1 2">
    <name type="scientific">Pseudomonas nabeulensis</name>
    <dbReference type="NCBI Taxonomy" id="2293833"/>
    <lineage>
        <taxon>Bacteria</taxon>
        <taxon>Pseudomonadati</taxon>
        <taxon>Pseudomonadota</taxon>
        <taxon>Gammaproteobacteria</taxon>
        <taxon>Pseudomonadales</taxon>
        <taxon>Pseudomonadaceae</taxon>
        <taxon>Pseudomonas</taxon>
    </lineage>
</organism>
<reference evidence="1 2" key="1">
    <citation type="journal article" date="2019" name="Syst. Appl. Microbiol.">
        <title>New species of pathogenic Pseudomonas isolated from citrus in Tunisia: Proposal of Pseudomonas kairouanensis sp. nov. and Pseudomonas nabeulensis sp. nov.</title>
        <authorList>
            <person name="Oueslati M."/>
            <person name="Mulet M."/>
            <person name="Gomila M."/>
            <person name="Berge O."/>
            <person name="Hajlaoui M.R."/>
            <person name="Lalucat J."/>
            <person name="Sadfi-Zouaoui N."/>
            <person name="Garcia-Valdes E."/>
        </authorList>
    </citation>
    <scope>NUCLEOTIDE SEQUENCE [LARGE SCALE GENOMIC DNA]</scope>
    <source>
        <strain evidence="1 2">E10B</strain>
    </source>
</reference>
<proteinExistence type="predicted"/>
<dbReference type="EMBL" id="QUZT01000019">
    <property type="protein sequence ID" value="TFY93752.1"/>
    <property type="molecule type" value="Genomic_DNA"/>
</dbReference>
<gene>
    <name evidence="1" type="ORF">DYL61_12465</name>
</gene>
<dbReference type="AlphaFoldDB" id="A0A4Z0B3V0"/>
<dbReference type="Proteomes" id="UP000297734">
    <property type="component" value="Unassembled WGS sequence"/>
</dbReference>
<evidence type="ECO:0000313" key="1">
    <source>
        <dbReference type="EMBL" id="TFY93752.1"/>
    </source>
</evidence>
<name>A0A4Z0B3V0_9PSED</name>
<accession>A0A4Z0B3V0</accession>